<dbReference type="GO" id="GO:0050660">
    <property type="term" value="F:flavin adenine dinucleotide binding"/>
    <property type="evidence" value="ECO:0007669"/>
    <property type="project" value="InterPro"/>
</dbReference>
<feature type="domain" description="Thiamine pyrophosphate enzyme central" evidence="12">
    <location>
        <begin position="198"/>
        <end position="333"/>
    </location>
</feature>
<accession>B4SDK3</accession>
<reference evidence="15 16" key="1">
    <citation type="submission" date="2008-06" db="EMBL/GenBank/DDBJ databases">
        <title>Complete sequence of Pelodictyon phaeoclathratiforme BU-1.</title>
        <authorList>
            <consortium name="US DOE Joint Genome Institute"/>
            <person name="Lucas S."/>
            <person name="Copeland A."/>
            <person name="Lapidus A."/>
            <person name="Glavina del Rio T."/>
            <person name="Dalin E."/>
            <person name="Tice H."/>
            <person name="Bruce D."/>
            <person name="Goodwin L."/>
            <person name="Pitluck S."/>
            <person name="Schmutz J."/>
            <person name="Larimer F."/>
            <person name="Land M."/>
            <person name="Hauser L."/>
            <person name="Kyrpides N."/>
            <person name="Mikhailova N."/>
            <person name="Liu Z."/>
            <person name="Li T."/>
            <person name="Zhao F."/>
            <person name="Overmann J."/>
            <person name="Bryant D.A."/>
            <person name="Richardson P."/>
        </authorList>
    </citation>
    <scope>NUCLEOTIDE SEQUENCE [LARGE SCALE GENOMIC DNA]</scope>
    <source>
        <strain evidence="16">DSM 5477 / BU-1</strain>
    </source>
</reference>
<dbReference type="RefSeq" id="WP_012508848.1">
    <property type="nucleotide sequence ID" value="NC_011060.1"/>
</dbReference>
<protein>
    <recommendedName>
        <fullName evidence="4 11">Acetolactate synthase</fullName>
        <ecNumber evidence="4 11">2.2.1.6</ecNumber>
    </recommendedName>
</protein>
<dbReference type="InterPro" id="IPR011766">
    <property type="entry name" value="TPP_enzyme_TPP-bd"/>
</dbReference>
<dbReference type="GO" id="GO:0030976">
    <property type="term" value="F:thiamine pyrophosphate binding"/>
    <property type="evidence" value="ECO:0007669"/>
    <property type="project" value="UniProtKB-UniRule"/>
</dbReference>
<evidence type="ECO:0000256" key="6">
    <source>
        <dbReference type="ARBA" id="ARBA00022679"/>
    </source>
</evidence>
<evidence type="ECO:0000256" key="2">
    <source>
        <dbReference type="ARBA" id="ARBA00005025"/>
    </source>
</evidence>
<evidence type="ECO:0000259" key="12">
    <source>
        <dbReference type="Pfam" id="PF00205"/>
    </source>
</evidence>
<sequence>MQASGQTLNGSEIFFECLRRENVEYIFGYPGGSLLKVYETLYDIEDIKHILVRHEQGATHMAEGYARATGKPGVVLVTSGPGATNTVTGIANAYMDSSPMVVFTGQVPSSLIGNDAFQEADIVGITRPITKHNFLVKDVRELAITIRKAFFLATNGRPGPVLVDMPKDILNASCLFQWPETVDIRGFKPTLKCHINQIQKAAHKIANAKRPLLYIGGGVISAEASEELRAFAIQQNIPVTMTLQGLGSFPGNHPLSMGMLGMHGTYWANRAVNACDLLIAVGARFDDRVTGKVDTFAPQAYKIHNDIDPTNVDKNVKVDLPIVGDAKHFLSSLIEEMPDTVEERTAWLAQIHEWQEMCPLTYKSDDNELRTEFVIDEVSKQTQGNAVVVTDVGQHQMWTSQFYTFINPRSIITSGGLGTMGYGLPAAIGAAYGITDRPVVLFSGDGGFMMNVQELVTAVHGKVPIKIFLINNSFLGMVRQWQELFHQEKYSFTDIGDSNPDFVKVAEAFGCKAIMADNPDRAREAIKEALAWNEGPVLVDFRVFKKDMVFPMVPAGGSISDMLLERLNPKTMV</sequence>
<dbReference type="EMBL" id="CP001110">
    <property type="protein sequence ID" value="ACF44371.1"/>
    <property type="molecule type" value="Genomic_DNA"/>
</dbReference>
<evidence type="ECO:0000256" key="1">
    <source>
        <dbReference type="ARBA" id="ARBA00004974"/>
    </source>
</evidence>
<dbReference type="PANTHER" id="PTHR18968:SF13">
    <property type="entry name" value="ACETOLACTATE SYNTHASE CATALYTIC SUBUNIT, MITOCHONDRIAL"/>
    <property type="match status" value="1"/>
</dbReference>
<dbReference type="Pfam" id="PF02775">
    <property type="entry name" value="TPP_enzyme_C"/>
    <property type="match status" value="1"/>
</dbReference>
<name>B4SDK3_PELPB</name>
<evidence type="ECO:0000256" key="7">
    <source>
        <dbReference type="ARBA" id="ARBA00022723"/>
    </source>
</evidence>
<evidence type="ECO:0000256" key="4">
    <source>
        <dbReference type="ARBA" id="ARBA00013145"/>
    </source>
</evidence>
<dbReference type="UniPathway" id="UPA00049">
    <property type="reaction ID" value="UER00059"/>
</dbReference>
<keyword evidence="16" id="KW-1185">Reference proteome</keyword>
<feature type="domain" description="Thiamine pyrophosphate enzyme N-terminal TPP-binding" evidence="14">
    <location>
        <begin position="9"/>
        <end position="123"/>
    </location>
</feature>
<dbReference type="KEGG" id="pph:Ppha_2168"/>
<comment type="cofactor">
    <cofactor evidence="11">
        <name>Mg(2+)</name>
        <dbReference type="ChEBI" id="CHEBI:18420"/>
    </cofactor>
    <text evidence="11">Binds 1 Mg(2+) ion per subunit.</text>
</comment>
<dbReference type="InterPro" id="IPR029061">
    <property type="entry name" value="THDP-binding"/>
</dbReference>
<dbReference type="GO" id="GO:0005948">
    <property type="term" value="C:acetolactate synthase complex"/>
    <property type="evidence" value="ECO:0007669"/>
    <property type="project" value="TreeGrafter"/>
</dbReference>
<comment type="pathway">
    <text evidence="1 11">Amino-acid biosynthesis; L-isoleucine biosynthesis; L-isoleucine from 2-oxobutanoate: step 1/4.</text>
</comment>
<dbReference type="InterPro" id="IPR029035">
    <property type="entry name" value="DHS-like_NAD/FAD-binding_dom"/>
</dbReference>
<evidence type="ECO:0000256" key="5">
    <source>
        <dbReference type="ARBA" id="ARBA00022605"/>
    </source>
</evidence>
<dbReference type="FunFam" id="3.40.50.970:FF:000007">
    <property type="entry name" value="Acetolactate synthase"/>
    <property type="match status" value="1"/>
</dbReference>
<keyword evidence="7 11" id="KW-0479">Metal-binding</keyword>
<dbReference type="eggNOG" id="COG0028">
    <property type="taxonomic scope" value="Bacteria"/>
</dbReference>
<dbReference type="Gene3D" id="3.40.50.970">
    <property type="match status" value="2"/>
</dbReference>
<dbReference type="InterPro" id="IPR039368">
    <property type="entry name" value="AHAS_TPP"/>
</dbReference>
<dbReference type="CDD" id="cd07035">
    <property type="entry name" value="TPP_PYR_POX_like"/>
    <property type="match status" value="1"/>
</dbReference>
<evidence type="ECO:0000256" key="10">
    <source>
        <dbReference type="ARBA" id="ARBA00023304"/>
    </source>
</evidence>
<dbReference type="Proteomes" id="UP000002724">
    <property type="component" value="Chromosome"/>
</dbReference>
<proteinExistence type="inferred from homology"/>
<dbReference type="SUPFAM" id="SSF52518">
    <property type="entry name" value="Thiamin diphosphate-binding fold (THDP-binding)"/>
    <property type="match status" value="2"/>
</dbReference>
<dbReference type="InterPro" id="IPR012846">
    <property type="entry name" value="Acetolactate_synth_lsu"/>
</dbReference>
<feature type="domain" description="Thiamine pyrophosphate enzyme TPP-binding" evidence="13">
    <location>
        <begin position="391"/>
        <end position="541"/>
    </location>
</feature>
<dbReference type="AlphaFoldDB" id="B4SDK3"/>
<dbReference type="InterPro" id="IPR012000">
    <property type="entry name" value="Thiamin_PyroP_enz_cen_dom"/>
</dbReference>
<dbReference type="NCBIfam" id="TIGR00118">
    <property type="entry name" value="acolac_lg"/>
    <property type="match status" value="1"/>
</dbReference>
<dbReference type="Gene3D" id="3.40.50.1220">
    <property type="entry name" value="TPP-binding domain"/>
    <property type="match status" value="1"/>
</dbReference>
<comment type="similarity">
    <text evidence="3 11">Belongs to the TPP enzyme family.</text>
</comment>
<evidence type="ECO:0000313" key="16">
    <source>
        <dbReference type="Proteomes" id="UP000002724"/>
    </source>
</evidence>
<gene>
    <name evidence="15" type="ordered locus">Ppha_2168</name>
</gene>
<dbReference type="FunFam" id="3.40.50.1220:FF:000008">
    <property type="entry name" value="Acetolactate synthase"/>
    <property type="match status" value="1"/>
</dbReference>
<organism evidence="15 16">
    <name type="scientific">Pelodictyon phaeoclathratiforme (strain DSM 5477 / BU-1)</name>
    <dbReference type="NCBI Taxonomy" id="324925"/>
    <lineage>
        <taxon>Bacteria</taxon>
        <taxon>Pseudomonadati</taxon>
        <taxon>Chlorobiota</taxon>
        <taxon>Chlorobiia</taxon>
        <taxon>Chlorobiales</taxon>
        <taxon>Chlorobiaceae</taxon>
        <taxon>Chlorobium/Pelodictyon group</taxon>
        <taxon>Pelodictyon</taxon>
    </lineage>
</organism>
<dbReference type="SUPFAM" id="SSF52467">
    <property type="entry name" value="DHS-like NAD/FAD-binding domain"/>
    <property type="match status" value="1"/>
</dbReference>
<evidence type="ECO:0000256" key="3">
    <source>
        <dbReference type="ARBA" id="ARBA00007812"/>
    </source>
</evidence>
<dbReference type="OrthoDB" id="4494979at2"/>
<comment type="catalytic activity">
    <reaction evidence="11">
        <text>2 pyruvate + H(+) = (2S)-2-acetolactate + CO2</text>
        <dbReference type="Rhea" id="RHEA:25249"/>
        <dbReference type="ChEBI" id="CHEBI:15361"/>
        <dbReference type="ChEBI" id="CHEBI:15378"/>
        <dbReference type="ChEBI" id="CHEBI:16526"/>
        <dbReference type="ChEBI" id="CHEBI:58476"/>
        <dbReference type="EC" id="2.2.1.6"/>
    </reaction>
</comment>
<evidence type="ECO:0000259" key="13">
    <source>
        <dbReference type="Pfam" id="PF02775"/>
    </source>
</evidence>
<dbReference type="STRING" id="324925.Ppha_2168"/>
<evidence type="ECO:0000313" key="15">
    <source>
        <dbReference type="EMBL" id="ACF44371.1"/>
    </source>
</evidence>
<dbReference type="GO" id="GO:0009099">
    <property type="term" value="P:L-valine biosynthetic process"/>
    <property type="evidence" value="ECO:0007669"/>
    <property type="project" value="UniProtKB-UniPathway"/>
</dbReference>
<keyword evidence="5 11" id="KW-0028">Amino-acid biosynthesis</keyword>
<dbReference type="HOGENOM" id="CLU_013748_1_2_10"/>
<evidence type="ECO:0000256" key="9">
    <source>
        <dbReference type="ARBA" id="ARBA00023052"/>
    </source>
</evidence>
<dbReference type="InterPro" id="IPR045229">
    <property type="entry name" value="TPP_enz"/>
</dbReference>
<dbReference type="CDD" id="cd02015">
    <property type="entry name" value="TPP_AHAS"/>
    <property type="match status" value="1"/>
</dbReference>
<keyword evidence="8 11" id="KW-0460">Magnesium</keyword>
<dbReference type="InterPro" id="IPR012001">
    <property type="entry name" value="Thiamin_PyroP_enz_TPP-bd_dom"/>
</dbReference>
<comment type="cofactor">
    <cofactor evidence="11">
        <name>thiamine diphosphate</name>
        <dbReference type="ChEBI" id="CHEBI:58937"/>
    </cofactor>
    <text evidence="11">Binds 1 thiamine pyrophosphate per subunit.</text>
</comment>
<dbReference type="Pfam" id="PF02776">
    <property type="entry name" value="TPP_enzyme_N"/>
    <property type="match status" value="1"/>
</dbReference>
<keyword evidence="10 11" id="KW-0100">Branched-chain amino acid biosynthesis</keyword>
<comment type="pathway">
    <text evidence="2 11">Amino-acid biosynthesis; L-valine biosynthesis; L-valine from pyruvate: step 1/4.</text>
</comment>
<dbReference type="EC" id="2.2.1.6" evidence="4 11"/>
<keyword evidence="9 11" id="KW-0786">Thiamine pyrophosphate</keyword>
<evidence type="ECO:0000256" key="8">
    <source>
        <dbReference type="ARBA" id="ARBA00022842"/>
    </source>
</evidence>
<dbReference type="Pfam" id="PF00205">
    <property type="entry name" value="TPP_enzyme_M"/>
    <property type="match status" value="1"/>
</dbReference>
<evidence type="ECO:0000259" key="14">
    <source>
        <dbReference type="Pfam" id="PF02776"/>
    </source>
</evidence>
<evidence type="ECO:0000256" key="11">
    <source>
        <dbReference type="RuleBase" id="RU003591"/>
    </source>
</evidence>
<keyword evidence="6 11" id="KW-0808">Transferase</keyword>
<dbReference type="GO" id="GO:0000287">
    <property type="term" value="F:magnesium ion binding"/>
    <property type="evidence" value="ECO:0007669"/>
    <property type="project" value="UniProtKB-UniRule"/>
</dbReference>
<dbReference type="GO" id="GO:0009097">
    <property type="term" value="P:isoleucine biosynthetic process"/>
    <property type="evidence" value="ECO:0007669"/>
    <property type="project" value="UniProtKB-UniPathway"/>
</dbReference>
<dbReference type="GO" id="GO:0003984">
    <property type="term" value="F:acetolactate synthase activity"/>
    <property type="evidence" value="ECO:0007669"/>
    <property type="project" value="UniProtKB-EC"/>
</dbReference>
<dbReference type="PANTHER" id="PTHR18968">
    <property type="entry name" value="THIAMINE PYROPHOSPHATE ENZYMES"/>
    <property type="match status" value="1"/>
</dbReference>
<dbReference type="UniPathway" id="UPA00047">
    <property type="reaction ID" value="UER00055"/>
</dbReference>